<feature type="transmembrane region" description="Helical" evidence="1">
    <location>
        <begin position="62"/>
        <end position="84"/>
    </location>
</feature>
<evidence type="ECO:0000313" key="3">
    <source>
        <dbReference type="Proteomes" id="UP000318585"/>
    </source>
</evidence>
<keyword evidence="3" id="KW-1185">Reference proteome</keyword>
<name>A0A553CNX7_9FLAO</name>
<reference evidence="2 3" key="1">
    <citation type="submission" date="2019-07" db="EMBL/GenBank/DDBJ databases">
        <title>Novel species of Flavobacterium.</title>
        <authorList>
            <person name="Liu Q."/>
            <person name="Xin Y.-H."/>
        </authorList>
    </citation>
    <scope>NUCLEOTIDE SEQUENCE [LARGE SCALE GENOMIC DNA]</scope>
    <source>
        <strain evidence="2 3">LB3P56</strain>
    </source>
</reference>
<gene>
    <name evidence="2" type="ORF">FNW17_05330</name>
</gene>
<comment type="caution">
    <text evidence="2">The sequence shown here is derived from an EMBL/GenBank/DDBJ whole genome shotgun (WGS) entry which is preliminary data.</text>
</comment>
<dbReference type="RefSeq" id="WP_144071067.1">
    <property type="nucleotide sequence ID" value="NZ_VJZR01000003.1"/>
</dbReference>
<keyword evidence="1" id="KW-0812">Transmembrane</keyword>
<dbReference type="AlphaFoldDB" id="A0A553CNX7"/>
<evidence type="ECO:0000313" key="2">
    <source>
        <dbReference type="EMBL" id="TRX22094.1"/>
    </source>
</evidence>
<dbReference type="EMBL" id="VJZR01000003">
    <property type="protein sequence ID" value="TRX22094.1"/>
    <property type="molecule type" value="Genomic_DNA"/>
</dbReference>
<dbReference type="Proteomes" id="UP000318585">
    <property type="component" value="Unassembled WGS sequence"/>
</dbReference>
<keyword evidence="1" id="KW-0472">Membrane</keyword>
<organism evidence="2 3">
    <name type="scientific">Flavobacterium franklandianum</name>
    <dbReference type="NCBI Taxonomy" id="2594430"/>
    <lineage>
        <taxon>Bacteria</taxon>
        <taxon>Pseudomonadati</taxon>
        <taxon>Bacteroidota</taxon>
        <taxon>Flavobacteriia</taxon>
        <taxon>Flavobacteriales</taxon>
        <taxon>Flavobacteriaceae</taxon>
        <taxon>Flavobacterium</taxon>
    </lineage>
</organism>
<protein>
    <submittedName>
        <fullName evidence="2">Uncharacterized protein</fullName>
    </submittedName>
</protein>
<evidence type="ECO:0000256" key="1">
    <source>
        <dbReference type="SAM" id="Phobius"/>
    </source>
</evidence>
<proteinExistence type="predicted"/>
<sequence length="96" mass="11535">MSVILTFLPFFFIPYLMAHLFKGDYSHRGLTYVFTIIAALIYSILFDWINSYFQAESNKIKCHFPLVIFPIFFSPIIIFLQYYFNKIILWDDNEID</sequence>
<feature type="transmembrane region" description="Helical" evidence="1">
    <location>
        <begin position="28"/>
        <end position="50"/>
    </location>
</feature>
<keyword evidence="1" id="KW-1133">Transmembrane helix</keyword>
<accession>A0A553CNX7</accession>